<dbReference type="SUPFAM" id="SSF46689">
    <property type="entry name" value="Homeodomain-like"/>
    <property type="match status" value="1"/>
</dbReference>
<dbReference type="PANTHER" id="PTHR11019:SF159">
    <property type="entry name" value="TRANSCRIPTIONAL REGULATOR-RELATED"/>
    <property type="match status" value="1"/>
</dbReference>
<dbReference type="Pfam" id="PF02311">
    <property type="entry name" value="AraC_binding"/>
    <property type="match status" value="1"/>
</dbReference>
<dbReference type="PROSITE" id="PS01124">
    <property type="entry name" value="HTH_ARAC_FAMILY_2"/>
    <property type="match status" value="1"/>
</dbReference>
<name>A0ABX0HXB6_9BURK</name>
<dbReference type="Gene3D" id="2.60.120.10">
    <property type="entry name" value="Jelly Rolls"/>
    <property type="match status" value="1"/>
</dbReference>
<dbReference type="SMART" id="SM00342">
    <property type="entry name" value="HTH_ARAC"/>
    <property type="match status" value="1"/>
</dbReference>
<dbReference type="RefSeq" id="WP_009859127.1">
    <property type="nucleotide sequence ID" value="NZ_JAAOCD010000005.1"/>
</dbReference>
<dbReference type="InterPro" id="IPR014710">
    <property type="entry name" value="RmlC-like_jellyroll"/>
</dbReference>
<keyword evidence="2" id="KW-0238">DNA-binding</keyword>
<evidence type="ECO:0000259" key="4">
    <source>
        <dbReference type="PROSITE" id="PS01124"/>
    </source>
</evidence>
<dbReference type="CDD" id="cd06124">
    <property type="entry name" value="cupin_NimR-like_N"/>
    <property type="match status" value="1"/>
</dbReference>
<evidence type="ECO:0000256" key="2">
    <source>
        <dbReference type="ARBA" id="ARBA00023125"/>
    </source>
</evidence>
<dbReference type="PANTHER" id="PTHR11019">
    <property type="entry name" value="HTH-TYPE TRANSCRIPTIONAL REGULATOR NIMR"/>
    <property type="match status" value="1"/>
</dbReference>
<evidence type="ECO:0000313" key="6">
    <source>
        <dbReference type="Proteomes" id="UP000802098"/>
    </source>
</evidence>
<protein>
    <submittedName>
        <fullName evidence="5">AraC family transcriptional regulator</fullName>
    </submittedName>
</protein>
<proteinExistence type="predicted"/>
<dbReference type="InterPro" id="IPR018060">
    <property type="entry name" value="HTH_AraC"/>
</dbReference>
<dbReference type="InterPro" id="IPR003313">
    <property type="entry name" value="AraC-bd"/>
</dbReference>
<gene>
    <name evidence="5" type="ORF">G7087_11345</name>
</gene>
<evidence type="ECO:0000256" key="3">
    <source>
        <dbReference type="ARBA" id="ARBA00023163"/>
    </source>
</evidence>
<organism evidence="5 6">
    <name type="scientific">Rubrivivax benzoatilyticus</name>
    <dbReference type="NCBI Taxonomy" id="316997"/>
    <lineage>
        <taxon>Bacteria</taxon>
        <taxon>Pseudomonadati</taxon>
        <taxon>Pseudomonadota</taxon>
        <taxon>Betaproteobacteria</taxon>
        <taxon>Burkholderiales</taxon>
        <taxon>Sphaerotilaceae</taxon>
        <taxon>Rubrivivax</taxon>
    </lineage>
</organism>
<comment type="caution">
    <text evidence="5">The sequence shown here is derived from an EMBL/GenBank/DDBJ whole genome shotgun (WGS) entry which is preliminary data.</text>
</comment>
<dbReference type="InterPro" id="IPR011051">
    <property type="entry name" value="RmlC_Cupin_sf"/>
</dbReference>
<keyword evidence="1" id="KW-0805">Transcription regulation</keyword>
<reference evidence="5 6" key="1">
    <citation type="submission" date="2020-03" db="EMBL/GenBank/DDBJ databases">
        <title>Rubrivivax benzoatilyticus JA2 (sequenced after 10 years sub-culturing).</title>
        <authorList>
            <person name="Gupta D."/>
            <person name="Chintalapati S."/>
            <person name="Chintalapati V.R."/>
        </authorList>
    </citation>
    <scope>NUCLEOTIDE SEQUENCE [LARGE SCALE GENOMIC DNA]</scope>
    <source>
        <strain evidence="5 6">JA2-Mal</strain>
    </source>
</reference>
<dbReference type="EMBL" id="JAAOCD010000005">
    <property type="protein sequence ID" value="NHK98971.1"/>
    <property type="molecule type" value="Genomic_DNA"/>
</dbReference>
<dbReference type="Pfam" id="PF12833">
    <property type="entry name" value="HTH_18"/>
    <property type="match status" value="1"/>
</dbReference>
<accession>A0ABX0HXB6</accession>
<keyword evidence="6" id="KW-1185">Reference proteome</keyword>
<feature type="domain" description="HTH araC/xylS-type" evidence="4">
    <location>
        <begin position="178"/>
        <end position="278"/>
    </location>
</feature>
<evidence type="ECO:0000256" key="1">
    <source>
        <dbReference type="ARBA" id="ARBA00023015"/>
    </source>
</evidence>
<dbReference type="Gene3D" id="1.10.10.60">
    <property type="entry name" value="Homeodomain-like"/>
    <property type="match status" value="1"/>
</dbReference>
<keyword evidence="3" id="KW-0804">Transcription</keyword>
<dbReference type="SUPFAM" id="SSF51182">
    <property type="entry name" value="RmlC-like cupins"/>
    <property type="match status" value="1"/>
</dbReference>
<dbReference type="InterPro" id="IPR009057">
    <property type="entry name" value="Homeodomain-like_sf"/>
</dbReference>
<sequence>MPRTTRPRASRSELPLDPAIHAPSAAHPVWVRKRRLSAATRIVPHRHPWAQVAFSATGVVRLTVPDHTFIVPPTRVVWVPPDVEHFVSVVEDAELVTMYLLQDEPHGPRPLDGAAAAGDWHRCRVLEASPLLRELVAQLADEAVVQEPAREQCLAALLQDELARARPLPLGVRLPADKRLRALCEAVIEQPTRHERLDGWAREAGASVRTVARLFRQELDTGFAEWRQQVLLAKALSMAAARRPMAHIAAELGYASPSAFSAMVRRAVGMPPSRFFNAG</sequence>
<dbReference type="Proteomes" id="UP000802098">
    <property type="component" value="Unassembled WGS sequence"/>
</dbReference>
<evidence type="ECO:0000313" key="5">
    <source>
        <dbReference type="EMBL" id="NHK98971.1"/>
    </source>
</evidence>